<dbReference type="InterPro" id="IPR029063">
    <property type="entry name" value="SAM-dependent_MTases_sf"/>
</dbReference>
<dbReference type="EC" id="2.1.1.37" evidence="7"/>
<dbReference type="SUPFAM" id="SSF53335">
    <property type="entry name" value="S-adenosyl-L-methionine-dependent methyltransferases"/>
    <property type="match status" value="1"/>
</dbReference>
<dbReference type="EMBL" id="JACCBT010000001">
    <property type="protein sequence ID" value="NYE17958.1"/>
    <property type="molecule type" value="Genomic_DNA"/>
</dbReference>
<dbReference type="RefSeq" id="WP_229810055.1">
    <property type="nucleotide sequence ID" value="NZ_BMRD01000003.1"/>
</dbReference>
<name>A0A7Y9GK61_9ACTN</name>
<dbReference type="PROSITE" id="PS00095">
    <property type="entry name" value="C5_MTASE_2"/>
    <property type="match status" value="1"/>
</dbReference>
<dbReference type="PANTHER" id="PTHR10629:SF52">
    <property type="entry name" value="DNA (CYTOSINE-5)-METHYLTRANSFERASE 1"/>
    <property type="match status" value="1"/>
</dbReference>
<dbReference type="Pfam" id="PF00145">
    <property type="entry name" value="DNA_methylase"/>
    <property type="match status" value="2"/>
</dbReference>
<gene>
    <name evidence="9" type="ORF">BJ999_008254</name>
</gene>
<dbReference type="InterPro" id="IPR018117">
    <property type="entry name" value="C5_DNA_meth_AS"/>
</dbReference>
<keyword evidence="2 5" id="KW-0808">Transferase</keyword>
<dbReference type="InterPro" id="IPR001525">
    <property type="entry name" value="C5_MeTfrase"/>
</dbReference>
<dbReference type="PROSITE" id="PS00094">
    <property type="entry name" value="C5_MTASE_1"/>
    <property type="match status" value="1"/>
</dbReference>
<accession>A0A7Y9GK61</accession>
<evidence type="ECO:0000256" key="1">
    <source>
        <dbReference type="ARBA" id="ARBA00022603"/>
    </source>
</evidence>
<evidence type="ECO:0000313" key="10">
    <source>
        <dbReference type="Proteomes" id="UP000591272"/>
    </source>
</evidence>
<dbReference type="GO" id="GO:0032259">
    <property type="term" value="P:methylation"/>
    <property type="evidence" value="ECO:0007669"/>
    <property type="project" value="UniProtKB-KW"/>
</dbReference>
<dbReference type="GO" id="GO:0003886">
    <property type="term" value="F:DNA (cytosine-5-)-methyltransferase activity"/>
    <property type="evidence" value="ECO:0007669"/>
    <property type="project" value="UniProtKB-EC"/>
</dbReference>
<feature type="compositionally biased region" description="Basic and acidic residues" evidence="8">
    <location>
        <begin position="70"/>
        <end position="94"/>
    </location>
</feature>
<protein>
    <recommendedName>
        <fullName evidence="7">Cytosine-specific methyltransferase</fullName>
        <ecNumber evidence="7">2.1.1.37</ecNumber>
    </recommendedName>
</protein>
<comment type="caution">
    <text evidence="9">The sequence shown here is derived from an EMBL/GenBank/DDBJ whole genome shotgun (WGS) entry which is preliminary data.</text>
</comment>
<comment type="catalytic activity">
    <reaction evidence="7">
        <text>a 2'-deoxycytidine in DNA + S-adenosyl-L-methionine = a 5-methyl-2'-deoxycytidine in DNA + S-adenosyl-L-homocysteine + H(+)</text>
        <dbReference type="Rhea" id="RHEA:13681"/>
        <dbReference type="Rhea" id="RHEA-COMP:11369"/>
        <dbReference type="Rhea" id="RHEA-COMP:11370"/>
        <dbReference type="ChEBI" id="CHEBI:15378"/>
        <dbReference type="ChEBI" id="CHEBI:57856"/>
        <dbReference type="ChEBI" id="CHEBI:59789"/>
        <dbReference type="ChEBI" id="CHEBI:85452"/>
        <dbReference type="ChEBI" id="CHEBI:85454"/>
        <dbReference type="EC" id="2.1.1.37"/>
    </reaction>
</comment>
<dbReference type="NCBIfam" id="TIGR00675">
    <property type="entry name" value="dcm"/>
    <property type="match status" value="1"/>
</dbReference>
<dbReference type="PRINTS" id="PR00105">
    <property type="entry name" value="C5METTRFRASE"/>
</dbReference>
<dbReference type="AlphaFoldDB" id="A0A7Y9GK61"/>
<evidence type="ECO:0000313" key="9">
    <source>
        <dbReference type="EMBL" id="NYE17958.1"/>
    </source>
</evidence>
<evidence type="ECO:0000256" key="4">
    <source>
        <dbReference type="ARBA" id="ARBA00022747"/>
    </source>
</evidence>
<keyword evidence="3 5" id="KW-0949">S-adenosyl-L-methionine</keyword>
<evidence type="ECO:0000256" key="2">
    <source>
        <dbReference type="ARBA" id="ARBA00022679"/>
    </source>
</evidence>
<reference evidence="9 10" key="1">
    <citation type="submission" date="2020-07" db="EMBL/GenBank/DDBJ databases">
        <title>Sequencing the genomes of 1000 actinobacteria strains.</title>
        <authorList>
            <person name="Klenk H.-P."/>
        </authorList>
    </citation>
    <scope>NUCLEOTIDE SEQUENCE [LARGE SCALE GENOMIC DNA]</scope>
    <source>
        <strain evidence="9 10">DSM 43461</strain>
    </source>
</reference>
<dbReference type="GO" id="GO:0044027">
    <property type="term" value="P:negative regulation of gene expression via chromosomal CpG island methylation"/>
    <property type="evidence" value="ECO:0007669"/>
    <property type="project" value="TreeGrafter"/>
</dbReference>
<dbReference type="InterPro" id="IPR031303">
    <property type="entry name" value="C5_meth_CS"/>
</dbReference>
<evidence type="ECO:0000256" key="5">
    <source>
        <dbReference type="PROSITE-ProRule" id="PRU01016"/>
    </source>
</evidence>
<feature type="active site" evidence="5">
    <location>
        <position position="113"/>
    </location>
</feature>
<organism evidence="9 10">
    <name type="scientific">Actinomadura citrea</name>
    <dbReference type="NCBI Taxonomy" id="46158"/>
    <lineage>
        <taxon>Bacteria</taxon>
        <taxon>Bacillati</taxon>
        <taxon>Actinomycetota</taxon>
        <taxon>Actinomycetes</taxon>
        <taxon>Streptosporangiales</taxon>
        <taxon>Thermomonosporaceae</taxon>
        <taxon>Actinomadura</taxon>
    </lineage>
</organism>
<keyword evidence="1 5" id="KW-0489">Methyltransferase</keyword>
<evidence type="ECO:0000256" key="6">
    <source>
        <dbReference type="RuleBase" id="RU000416"/>
    </source>
</evidence>
<keyword evidence="4" id="KW-0680">Restriction system</keyword>
<dbReference type="PANTHER" id="PTHR10629">
    <property type="entry name" value="CYTOSINE-SPECIFIC METHYLTRANSFERASE"/>
    <property type="match status" value="1"/>
</dbReference>
<dbReference type="GO" id="GO:0003677">
    <property type="term" value="F:DNA binding"/>
    <property type="evidence" value="ECO:0007669"/>
    <property type="project" value="TreeGrafter"/>
</dbReference>
<dbReference type="GO" id="GO:0009307">
    <property type="term" value="P:DNA restriction-modification system"/>
    <property type="evidence" value="ECO:0007669"/>
    <property type="project" value="UniProtKB-KW"/>
</dbReference>
<dbReference type="Gene3D" id="3.40.50.150">
    <property type="entry name" value="Vaccinia Virus protein VP39"/>
    <property type="match status" value="1"/>
</dbReference>
<proteinExistence type="inferred from homology"/>
<feature type="region of interest" description="Disordered" evidence="8">
    <location>
        <begin position="65"/>
        <end position="96"/>
    </location>
</feature>
<dbReference type="InterPro" id="IPR050390">
    <property type="entry name" value="C5-Methyltransferase"/>
</dbReference>
<comment type="similarity">
    <text evidence="5 6">Belongs to the class I-like SAM-binding methyltransferase superfamily. C5-methyltransferase family.</text>
</comment>
<dbReference type="Proteomes" id="UP000591272">
    <property type="component" value="Unassembled WGS sequence"/>
</dbReference>
<evidence type="ECO:0000256" key="3">
    <source>
        <dbReference type="ARBA" id="ARBA00022691"/>
    </source>
</evidence>
<evidence type="ECO:0000256" key="7">
    <source>
        <dbReference type="RuleBase" id="RU000417"/>
    </source>
</evidence>
<dbReference type="PROSITE" id="PS51679">
    <property type="entry name" value="SAM_MT_C5"/>
    <property type="match status" value="1"/>
</dbReference>
<dbReference type="Gene3D" id="3.90.120.10">
    <property type="entry name" value="DNA Methylase, subunit A, domain 2"/>
    <property type="match status" value="1"/>
</dbReference>
<sequence>MSGAAEGKPLEVVEICAGAGGQTLGLERAGFRHRLAIELDENAARTLRHNLVKVLGYDEKEANDTVRVGDVADPRTWKKPSEDSDRSEDSKSNEGWDLDEYNNIDLLAGGVPCPPFSIAGKQLGASDERDLFAWAVEQCGRIKPKALLLENVKGLSGNRFTAYRKHVLDRLHEDGYIAEWRLLQADQFGVSQLRPRFVLVALQPEYARHFHWPTPHIERPKTVGELLRDLMAEGTWTTEQLESWIKQADDIAPTIVGGSKKHGGADLGPTRAKAAWAAMGVDAKGVADDPPGPTNPRVKGAEHPMLTVEMVARIQGWYGKDFAEWEFLGGKTSRYRQIGNAFPPPVAKALGVAIKEAIQKTAKERSLIESTKVTLDPVYKILRGRKRAMTVEQLVARLENDGTPLVQPEVERRLSHLSHDFELIEKERSTGEVAFLLGEFKAFIGQDDHQRHQLFAQHRTKIS</sequence>
<keyword evidence="10" id="KW-1185">Reference proteome</keyword>
<evidence type="ECO:0000256" key="8">
    <source>
        <dbReference type="SAM" id="MobiDB-lite"/>
    </source>
</evidence>